<dbReference type="RefSeq" id="WP_379895585.1">
    <property type="nucleotide sequence ID" value="NZ_CBCSCT010000021.1"/>
</dbReference>
<keyword evidence="1" id="KW-0472">Membrane</keyword>
<accession>A0ABW1ITI7</accession>
<dbReference type="EMBL" id="JBHSQV010000176">
    <property type="protein sequence ID" value="MFC5988138.1"/>
    <property type="molecule type" value="Genomic_DNA"/>
</dbReference>
<dbReference type="Proteomes" id="UP001596250">
    <property type="component" value="Unassembled WGS sequence"/>
</dbReference>
<evidence type="ECO:0000256" key="1">
    <source>
        <dbReference type="SAM" id="Phobius"/>
    </source>
</evidence>
<feature type="transmembrane region" description="Helical" evidence="1">
    <location>
        <begin position="56"/>
        <end position="74"/>
    </location>
</feature>
<sequence>MHSQLPLLIVLTLTFSSISIISGGGGGVEFHFSIFIVIAAAAYYENIRLIMMMKILIVVQHLGKFFWCPQIVFGTDTYPFLMLVIHAVFLILTSSATSMQIYSKHKIMNQIEKRKQEYDEKLLSLVEQVQGAVHSG</sequence>
<proteinExistence type="predicted"/>
<evidence type="ECO:0000313" key="2">
    <source>
        <dbReference type="EMBL" id="MFC5988138.1"/>
    </source>
</evidence>
<protein>
    <submittedName>
        <fullName evidence="2">Uncharacterized protein</fullName>
    </submittedName>
</protein>
<feature type="transmembrane region" description="Helical" evidence="1">
    <location>
        <begin position="80"/>
        <end position="102"/>
    </location>
</feature>
<evidence type="ECO:0000313" key="3">
    <source>
        <dbReference type="Proteomes" id="UP001596250"/>
    </source>
</evidence>
<keyword evidence="3" id="KW-1185">Reference proteome</keyword>
<name>A0ABW1ITI7_9BACL</name>
<gene>
    <name evidence="2" type="ORF">ACFPXP_17180</name>
</gene>
<keyword evidence="1" id="KW-0812">Transmembrane</keyword>
<comment type="caution">
    <text evidence="2">The sequence shown here is derived from an EMBL/GenBank/DDBJ whole genome shotgun (WGS) entry which is preliminary data.</text>
</comment>
<organism evidence="2 3">
    <name type="scientific">Marinicrinis lubricantis</name>
    <dbReference type="NCBI Taxonomy" id="2086470"/>
    <lineage>
        <taxon>Bacteria</taxon>
        <taxon>Bacillati</taxon>
        <taxon>Bacillota</taxon>
        <taxon>Bacilli</taxon>
        <taxon>Bacillales</taxon>
        <taxon>Paenibacillaceae</taxon>
    </lineage>
</organism>
<feature type="transmembrane region" description="Helical" evidence="1">
    <location>
        <begin position="26"/>
        <end position="44"/>
    </location>
</feature>
<reference evidence="3" key="1">
    <citation type="journal article" date="2019" name="Int. J. Syst. Evol. Microbiol.">
        <title>The Global Catalogue of Microorganisms (GCM) 10K type strain sequencing project: providing services to taxonomists for standard genome sequencing and annotation.</title>
        <authorList>
            <consortium name="The Broad Institute Genomics Platform"/>
            <consortium name="The Broad Institute Genome Sequencing Center for Infectious Disease"/>
            <person name="Wu L."/>
            <person name="Ma J."/>
        </authorList>
    </citation>
    <scope>NUCLEOTIDE SEQUENCE [LARGE SCALE GENOMIC DNA]</scope>
    <source>
        <strain evidence="3">CCM 8749</strain>
    </source>
</reference>
<keyword evidence="1" id="KW-1133">Transmembrane helix</keyword>